<accession>A0A8R1UL30</accession>
<dbReference type="Proteomes" id="UP000005239">
    <property type="component" value="Unassembled WGS sequence"/>
</dbReference>
<sequence>MKLIDAVKGAKLKLIDAVDMPSLTFSSHITDAKPTKVFHDAQMMSFRRLSAFSPCGQLVVVPYLRGDCTDKSDGIYPTGHCSTYFLECSGGKTTKVVFEIVVFLSHQGVLSV</sequence>
<dbReference type="OrthoDB" id="71227at2759"/>
<keyword evidence="2" id="KW-1185">Reference proteome</keyword>
<reference evidence="2" key="1">
    <citation type="journal article" date="2008" name="Nat. Genet.">
        <title>The Pristionchus pacificus genome provides a unique perspective on nematode lifestyle and parasitism.</title>
        <authorList>
            <person name="Dieterich C."/>
            <person name="Clifton S.W."/>
            <person name="Schuster L.N."/>
            <person name="Chinwalla A."/>
            <person name="Delehaunty K."/>
            <person name="Dinkelacker I."/>
            <person name="Fulton L."/>
            <person name="Fulton R."/>
            <person name="Godfrey J."/>
            <person name="Minx P."/>
            <person name="Mitreva M."/>
            <person name="Roeseler W."/>
            <person name="Tian H."/>
            <person name="Witte H."/>
            <person name="Yang S.P."/>
            <person name="Wilson R.K."/>
            <person name="Sommer R.J."/>
        </authorList>
    </citation>
    <scope>NUCLEOTIDE SEQUENCE [LARGE SCALE GENOMIC DNA]</scope>
    <source>
        <strain evidence="2">PS312</strain>
    </source>
</reference>
<evidence type="ECO:0000313" key="1">
    <source>
        <dbReference type="EnsemblMetazoa" id="PPA31944.1"/>
    </source>
</evidence>
<dbReference type="EnsemblMetazoa" id="PPA31944.1">
    <property type="protein sequence ID" value="PPA31944.1"/>
    <property type="gene ID" value="WBGene00204808"/>
</dbReference>
<organism evidence="1 2">
    <name type="scientific">Pristionchus pacificus</name>
    <name type="common">Parasitic nematode worm</name>
    <dbReference type="NCBI Taxonomy" id="54126"/>
    <lineage>
        <taxon>Eukaryota</taxon>
        <taxon>Metazoa</taxon>
        <taxon>Ecdysozoa</taxon>
        <taxon>Nematoda</taxon>
        <taxon>Chromadorea</taxon>
        <taxon>Rhabditida</taxon>
        <taxon>Rhabditina</taxon>
        <taxon>Diplogasteromorpha</taxon>
        <taxon>Diplogasteroidea</taxon>
        <taxon>Neodiplogasteridae</taxon>
        <taxon>Pristionchus</taxon>
    </lineage>
</organism>
<accession>A0A2A6CFF3</accession>
<reference evidence="1" key="2">
    <citation type="submission" date="2022-06" db="UniProtKB">
        <authorList>
            <consortium name="EnsemblMetazoa"/>
        </authorList>
    </citation>
    <scope>IDENTIFICATION</scope>
    <source>
        <strain evidence="1">PS312</strain>
    </source>
</reference>
<name>A0A2A6CFF3_PRIPA</name>
<dbReference type="AlphaFoldDB" id="A0A2A6CFF3"/>
<gene>
    <name evidence="1" type="primary">WBGene00204808</name>
</gene>
<evidence type="ECO:0000313" key="2">
    <source>
        <dbReference type="Proteomes" id="UP000005239"/>
    </source>
</evidence>
<protein>
    <submittedName>
        <fullName evidence="1">Uncharacterized protein</fullName>
    </submittedName>
</protein>
<proteinExistence type="predicted"/>